<dbReference type="GeneID" id="80518643"/>
<evidence type="ECO:0000313" key="2">
    <source>
        <dbReference type="EMBL" id="QKU35221.1"/>
    </source>
</evidence>
<dbReference type="KEGG" id="vg:80518643"/>
<sequence>MTRTVGHQGSRHAYWKHQNSHSSNKKNKKDSHKRKRSTIRGIMSNVDKILDRDISEFDFQEDKYFKICGCTATLNGMRS</sequence>
<accession>A0A6N1P2G4</accession>
<proteinExistence type="predicted"/>
<reference evidence="2" key="1">
    <citation type="submission" date="2017-01" db="EMBL/GenBank/DDBJ databases">
        <authorList>
            <person name="Assis F.L."/>
            <person name="Abrahao J.S."/>
            <person name="Silva L."/>
            <person name="Khalil J.B."/>
            <person name="Rodrigues R."/>
            <person name="Silva L.S."/>
            <person name="Arantes T."/>
            <person name="Boratto P."/>
            <person name="Andrade M."/>
            <person name="Kroon E.G."/>
            <person name="Ribeiro B."/>
            <person name="Bergier I."/>
            <person name="Seligmann H."/>
            <person name="Ghigo E."/>
            <person name="Colson P."/>
            <person name="Levasseur A."/>
            <person name="Raoult D."/>
            <person name="Scola B.L."/>
        </authorList>
    </citation>
    <scope>NUCLEOTIDE SEQUENCE</scope>
    <source>
        <strain evidence="2">Soda lake</strain>
    </source>
</reference>
<name>A0A6N1P2G4_9VIRU</name>
<feature type="region of interest" description="Disordered" evidence="1">
    <location>
        <begin position="1"/>
        <end position="40"/>
    </location>
</feature>
<organism evidence="2">
    <name type="scientific">Tupanvirus soda lake</name>
    <dbReference type="NCBI Taxonomy" id="2126985"/>
    <lineage>
        <taxon>Viruses</taxon>
        <taxon>Varidnaviria</taxon>
        <taxon>Bamfordvirae</taxon>
        <taxon>Nucleocytoviricota</taxon>
        <taxon>Megaviricetes</taxon>
        <taxon>Imitervirales</taxon>
        <taxon>Mimiviridae</taxon>
        <taxon>Megamimivirinae</taxon>
        <taxon>Tupanvirus</taxon>
        <taxon>Tupanvirus salinum</taxon>
    </lineage>
</organism>
<dbReference type="EMBL" id="KY523104">
    <property type="protein sequence ID" value="QKU35221.1"/>
    <property type="molecule type" value="Genomic_DNA"/>
</dbReference>
<protein>
    <submittedName>
        <fullName evidence="2">Putative orfan</fullName>
    </submittedName>
</protein>
<evidence type="ECO:0000256" key="1">
    <source>
        <dbReference type="SAM" id="MobiDB-lite"/>
    </source>
</evidence>
<dbReference type="RefSeq" id="YP_010781879.1">
    <property type="nucleotide sequence ID" value="NC_075039.1"/>
</dbReference>
<reference evidence="2" key="2">
    <citation type="journal article" date="2018" name="Nat. Commun.">
        <title>Tailed giant Tupanvirus possesses the most complete translational apparatus of the known virosphere.</title>
        <authorList>
            <person name="Abrahao J."/>
            <person name="Silva L."/>
            <person name="Silva L.S."/>
            <person name="Khalil J.Y.B."/>
            <person name="Rodrigues R."/>
            <person name="Arantes T."/>
            <person name="Assis F."/>
            <person name="Boratto P."/>
            <person name="Andrade M."/>
            <person name="Kroon E.G."/>
            <person name="Ribeiro B."/>
            <person name="Bergier I."/>
            <person name="Seligmann H."/>
            <person name="Ghigo E."/>
            <person name="Colson P."/>
            <person name="Levasseur A."/>
            <person name="Kroemer G."/>
            <person name="Raoult D."/>
            <person name="La Scola B."/>
        </authorList>
    </citation>
    <scope>NUCLEOTIDE SEQUENCE [LARGE SCALE GENOMIC DNA]</scope>
    <source>
        <strain evidence="2">Soda lake</strain>
    </source>
</reference>
<feature type="compositionally biased region" description="Basic residues" evidence="1">
    <location>
        <begin position="9"/>
        <end position="38"/>
    </location>
</feature>